<gene>
    <name evidence="1" type="ORF">PENTCL1PPCAC_5874</name>
</gene>
<feature type="non-terminal residue" evidence="1">
    <location>
        <position position="1"/>
    </location>
</feature>
<evidence type="ECO:0000313" key="1">
    <source>
        <dbReference type="EMBL" id="GMS83699.1"/>
    </source>
</evidence>
<dbReference type="AlphaFoldDB" id="A0AAV5SQW8"/>
<protein>
    <submittedName>
        <fullName evidence="1">Uncharacterized protein</fullName>
    </submittedName>
</protein>
<organism evidence="1 2">
    <name type="scientific">Pristionchus entomophagus</name>
    <dbReference type="NCBI Taxonomy" id="358040"/>
    <lineage>
        <taxon>Eukaryota</taxon>
        <taxon>Metazoa</taxon>
        <taxon>Ecdysozoa</taxon>
        <taxon>Nematoda</taxon>
        <taxon>Chromadorea</taxon>
        <taxon>Rhabditida</taxon>
        <taxon>Rhabditina</taxon>
        <taxon>Diplogasteromorpha</taxon>
        <taxon>Diplogasteroidea</taxon>
        <taxon>Neodiplogasteridae</taxon>
        <taxon>Pristionchus</taxon>
    </lineage>
</organism>
<proteinExistence type="predicted"/>
<dbReference type="EMBL" id="BTSX01000002">
    <property type="protein sequence ID" value="GMS83699.1"/>
    <property type="molecule type" value="Genomic_DNA"/>
</dbReference>
<keyword evidence="2" id="KW-1185">Reference proteome</keyword>
<reference evidence="1" key="1">
    <citation type="submission" date="2023-10" db="EMBL/GenBank/DDBJ databases">
        <title>Genome assembly of Pristionchus species.</title>
        <authorList>
            <person name="Yoshida K."/>
            <person name="Sommer R.J."/>
        </authorList>
    </citation>
    <scope>NUCLEOTIDE SEQUENCE</scope>
    <source>
        <strain evidence="1">RS0144</strain>
    </source>
</reference>
<accession>A0AAV5SQW8</accession>
<sequence length="113" mass="12645">ISSTYTDQDIRTEPIGLLNSPMSRSSELLCSSPSVPHLTNLVDISIQEVDGSPSPRGTIVFQRASDQRRDAAFSLLHSILSHLWTEIVAARGNDFIQQLANRLIMVFNVKYWC</sequence>
<comment type="caution">
    <text evidence="1">The sequence shown here is derived from an EMBL/GenBank/DDBJ whole genome shotgun (WGS) entry which is preliminary data.</text>
</comment>
<dbReference type="Proteomes" id="UP001432027">
    <property type="component" value="Unassembled WGS sequence"/>
</dbReference>
<evidence type="ECO:0000313" key="2">
    <source>
        <dbReference type="Proteomes" id="UP001432027"/>
    </source>
</evidence>
<name>A0AAV5SQW8_9BILA</name>